<dbReference type="InterPro" id="IPR039207">
    <property type="entry name" value="MMTAG2-like"/>
</dbReference>
<feature type="compositionally biased region" description="Basic and acidic residues" evidence="1">
    <location>
        <begin position="160"/>
        <end position="169"/>
    </location>
</feature>
<dbReference type="OrthoDB" id="5390672at2759"/>
<evidence type="ECO:0000256" key="1">
    <source>
        <dbReference type="SAM" id="MobiDB-lite"/>
    </source>
</evidence>
<gene>
    <name evidence="3" type="ORF">BCR43DRAFT_486779</name>
</gene>
<evidence type="ECO:0000259" key="2">
    <source>
        <dbReference type="Pfam" id="PF10159"/>
    </source>
</evidence>
<feature type="compositionally biased region" description="Basic residues" evidence="1">
    <location>
        <begin position="227"/>
        <end position="237"/>
    </location>
</feature>
<reference evidence="3 4" key="1">
    <citation type="submission" date="2016-07" db="EMBL/GenBank/DDBJ databases">
        <title>Pervasive Adenine N6-methylation of Active Genes in Fungi.</title>
        <authorList>
            <consortium name="DOE Joint Genome Institute"/>
            <person name="Mondo S.J."/>
            <person name="Dannebaum R.O."/>
            <person name="Kuo R.C."/>
            <person name="Labutti K."/>
            <person name="Haridas S."/>
            <person name="Kuo A."/>
            <person name="Salamov A."/>
            <person name="Ahrendt S.R."/>
            <person name="Lipzen A."/>
            <person name="Sullivan W."/>
            <person name="Andreopoulos W.B."/>
            <person name="Clum A."/>
            <person name="Lindquist E."/>
            <person name="Daum C."/>
            <person name="Ramamoorthy G.K."/>
            <person name="Gryganskyi A."/>
            <person name="Culley D."/>
            <person name="Magnuson J.K."/>
            <person name="James T.Y."/>
            <person name="O'Malley M.A."/>
            <person name="Stajich J.E."/>
            <person name="Spatafora J.W."/>
            <person name="Visel A."/>
            <person name="Grigoriev I.V."/>
        </authorList>
    </citation>
    <scope>NUCLEOTIDE SEQUENCE [LARGE SCALE GENOMIC DNA]</scope>
    <source>
        <strain evidence="3 4">NRRL 2496</strain>
    </source>
</reference>
<dbReference type="InterPro" id="IPR019315">
    <property type="entry name" value="MMTA2_N"/>
</dbReference>
<feature type="region of interest" description="Disordered" evidence="1">
    <location>
        <begin position="83"/>
        <end position="142"/>
    </location>
</feature>
<dbReference type="GO" id="GO:0016301">
    <property type="term" value="F:kinase activity"/>
    <property type="evidence" value="ECO:0007669"/>
    <property type="project" value="UniProtKB-KW"/>
</dbReference>
<dbReference type="AlphaFoldDB" id="A0A1X2HR28"/>
<feature type="compositionally biased region" description="Basic and acidic residues" evidence="1">
    <location>
        <begin position="276"/>
        <end position="288"/>
    </location>
</feature>
<feature type="region of interest" description="Disordered" evidence="1">
    <location>
        <begin position="155"/>
        <end position="354"/>
    </location>
</feature>
<keyword evidence="4" id="KW-1185">Reference proteome</keyword>
<comment type="caution">
    <text evidence="3">The sequence shown here is derived from an EMBL/GenBank/DDBJ whole genome shotgun (WGS) entry which is preliminary data.</text>
</comment>
<dbReference type="Proteomes" id="UP000242180">
    <property type="component" value="Unassembled WGS sequence"/>
</dbReference>
<feature type="compositionally biased region" description="Basic and acidic residues" evidence="1">
    <location>
        <begin position="238"/>
        <end position="255"/>
    </location>
</feature>
<sequence>MFHPSRGGVRGGKDQFSWDDVKEDKYREYYLGHSLMAPVGRWQKGKDLTWYAKGSKDDKADAHAAEVARIKEAEAEAMAVALGGKKKKTIESNVTQEDLRQALKKNDDSDEEEANNEKGLGYGRSSRMPLPNQNEEFTHASALASDYADHVMMDYSVDTHNQDERTDDKKKKKKSKKHKKDKKHKRHRERDSRSPDARPSRTDHASDDERRSKRRENDVQSPIRSHSPARRHHRSHHRDRDRSPSPAPRHREDMHSRRRHSSRERHSSRRTNSISRTERPPVELKERSLSPFSRRRLLTADQKRGDSHSGDAVTHRSPPASRHQDRRGRHEERNPRRSSRSRSASPVHDRRTHR</sequence>
<evidence type="ECO:0000313" key="3">
    <source>
        <dbReference type="EMBL" id="ORZ01336.1"/>
    </source>
</evidence>
<feature type="compositionally biased region" description="Basic and acidic residues" evidence="1">
    <location>
        <begin position="189"/>
        <end position="218"/>
    </location>
</feature>
<accession>A0A1X2HR28</accession>
<organism evidence="3 4">
    <name type="scientific">Syncephalastrum racemosum</name>
    <name type="common">Filamentous fungus</name>
    <dbReference type="NCBI Taxonomy" id="13706"/>
    <lineage>
        <taxon>Eukaryota</taxon>
        <taxon>Fungi</taxon>
        <taxon>Fungi incertae sedis</taxon>
        <taxon>Mucoromycota</taxon>
        <taxon>Mucoromycotina</taxon>
        <taxon>Mucoromycetes</taxon>
        <taxon>Mucorales</taxon>
        <taxon>Syncephalastraceae</taxon>
        <taxon>Syncephalastrum</taxon>
    </lineage>
</organism>
<feature type="domain" description="Multiple myeloma tumor-associated protein 2-like N-terminal" evidence="2">
    <location>
        <begin position="8"/>
        <end position="83"/>
    </location>
</feature>
<feature type="compositionally biased region" description="Basic residues" evidence="1">
    <location>
        <begin position="256"/>
        <end position="269"/>
    </location>
</feature>
<proteinExistence type="predicted"/>
<protein>
    <submittedName>
        <fullName evidence="3">Kinase phosphorylation protein-domain-containing protein</fullName>
    </submittedName>
</protein>
<dbReference type="PANTHER" id="PTHR14580">
    <property type="entry name" value="MULTIPLE MYELOMA TUMOR-ASSOCIATED PROTEIN 2 FAMILY MEMBER"/>
    <property type="match status" value="1"/>
</dbReference>
<dbReference type="OMA" id="THHRVDR"/>
<dbReference type="Pfam" id="PF10159">
    <property type="entry name" value="MMtag"/>
    <property type="match status" value="1"/>
</dbReference>
<keyword evidence="3" id="KW-0418">Kinase</keyword>
<feature type="compositionally biased region" description="Basic and acidic residues" evidence="1">
    <location>
        <begin position="97"/>
        <end position="107"/>
    </location>
</feature>
<evidence type="ECO:0000313" key="4">
    <source>
        <dbReference type="Proteomes" id="UP000242180"/>
    </source>
</evidence>
<name>A0A1X2HR28_SYNRA</name>
<dbReference type="InParanoid" id="A0A1X2HR28"/>
<dbReference type="EMBL" id="MCGN01000002">
    <property type="protein sequence ID" value="ORZ01336.1"/>
    <property type="molecule type" value="Genomic_DNA"/>
</dbReference>
<dbReference type="PANTHER" id="PTHR14580:SF0">
    <property type="entry name" value="MULTIPLE MYELOMA TUMOR-ASSOCIATED PROTEIN 2"/>
    <property type="match status" value="1"/>
</dbReference>
<keyword evidence="3" id="KW-0808">Transferase</keyword>
<feature type="compositionally biased region" description="Basic residues" evidence="1">
    <location>
        <begin position="170"/>
        <end position="188"/>
    </location>
</feature>